<evidence type="ECO:0000256" key="13">
    <source>
        <dbReference type="SAM" id="SignalP"/>
    </source>
</evidence>
<feature type="chain" id="PRO_5037734247" description="procollagen-lysine 5-dioxygenase" evidence="13">
    <location>
        <begin position="23"/>
        <end position="739"/>
    </location>
</feature>
<sequence>MFGDHSYSCAIVILLTTITVLAQSEQPQRPSLVVVTVATDETDGLIRLRRSAAAFDIKLNVFGLGEQWNGGDTRIEQGGGQKIRILKRSLEGYKDRNDVILLFVDAYDVVFNSGEEQILEKFVDFYGDYRVVFAAEPFCWPQKELAPSYPLVRFGKRFLNSGLFMGYAAEIWQIINAYPIADKDDDQLYYTNVYLDEKLRNSLKMTLDSMSYIFQNLNGVREDIALEFDDSGDAQVANIPYSTHPLIIHGNGPSKLFLNYLANYIGKAWSTQRGCLFCETGNYLNLEDVAEDRWPSLTLAIFIAKPIPFIREFFSSVEKLVYPSSKIDVYLYNNQKYNEKDVEDFVDRSTNRYHSIHADNMPINLGEREARRLAIEYAEKQKSEFLFLLDGEVHLTNVDTMKVLVETSSALEIGILAPLVVQQGRLFSNFWGALSNNGYYSRSDDYVEIVGRRRKGLWNVPFINSVICIRNLKFDSIKDAFSYNLQLDPDMSFCEFARNAGHFMYVDNRNYYGLLVVSDDFDTTKLHPEMYQIFDNPDLWESRYIHEKYFLARDGRIAIDEPCQDVFDFPLMSETFCSELIEEMEHYGQWSSGKNQDDRLAGGYENVPTRDIHMNQIGFERHWLYILDEYVRPIQEKLFIGYYQKPVQANMMFVVRYKPDEQPSLRPHHDASTYSIDVALNKRGIDYQGGGVRYVRYNCTVDADQIGYSMIFPGRLTHLHEGLPTTEGTRYIAVSFLNP</sequence>
<evidence type="ECO:0000256" key="7">
    <source>
        <dbReference type="ARBA" id="ARBA00022896"/>
    </source>
</evidence>
<protein>
    <recommendedName>
        <fullName evidence="3">procollagen-lysine 5-dioxygenase</fullName>
        <ecNumber evidence="3">1.14.11.4</ecNumber>
    </recommendedName>
</protein>
<evidence type="ECO:0000259" key="14">
    <source>
        <dbReference type="PROSITE" id="PS51471"/>
    </source>
</evidence>
<evidence type="ECO:0000256" key="3">
    <source>
        <dbReference type="ARBA" id="ARBA00012264"/>
    </source>
</evidence>
<dbReference type="GO" id="GO:0008475">
    <property type="term" value="F:procollagen-lysine 5-dioxygenase activity"/>
    <property type="evidence" value="ECO:0007669"/>
    <property type="project" value="UniProtKB-EC"/>
</dbReference>
<dbReference type="PANTHER" id="PTHR10730">
    <property type="entry name" value="PROCOLLAGEN-LYSINE,2-OXOGLUTARATE 5-DIOXYGENASE/GLYCOSYLTRANSFERASE 25 FAMILY MEMBER"/>
    <property type="match status" value="1"/>
</dbReference>
<keyword evidence="11" id="KW-0325">Glycoprotein</keyword>
<dbReference type="InterPro" id="IPR044861">
    <property type="entry name" value="IPNS-like_FE2OG_OXY"/>
</dbReference>
<evidence type="ECO:0000313" key="15">
    <source>
        <dbReference type="Proteomes" id="UP000887569"/>
    </source>
</evidence>
<organism evidence="15 16">
    <name type="scientific">Parascaris univalens</name>
    <name type="common">Nematode worm</name>
    <dbReference type="NCBI Taxonomy" id="6257"/>
    <lineage>
        <taxon>Eukaryota</taxon>
        <taxon>Metazoa</taxon>
        <taxon>Ecdysozoa</taxon>
        <taxon>Nematoda</taxon>
        <taxon>Chromadorea</taxon>
        <taxon>Rhabditida</taxon>
        <taxon>Spirurina</taxon>
        <taxon>Ascaridomorpha</taxon>
        <taxon>Ascaridoidea</taxon>
        <taxon>Ascarididae</taxon>
        <taxon>Parascaris</taxon>
    </lineage>
</organism>
<evidence type="ECO:0000256" key="2">
    <source>
        <dbReference type="ARBA" id="ARBA00004240"/>
    </source>
</evidence>
<dbReference type="GO" id="GO:0005783">
    <property type="term" value="C:endoplasmic reticulum"/>
    <property type="evidence" value="ECO:0007669"/>
    <property type="project" value="UniProtKB-SubCell"/>
</dbReference>
<dbReference type="EC" id="1.14.11.4" evidence="3"/>
<evidence type="ECO:0000256" key="10">
    <source>
        <dbReference type="ARBA" id="ARBA00023004"/>
    </source>
</evidence>
<dbReference type="Pfam" id="PF03171">
    <property type="entry name" value="2OG-FeII_Oxy"/>
    <property type="match status" value="1"/>
</dbReference>
<dbReference type="Pfam" id="PF25238">
    <property type="entry name" value="OGFOD2-like"/>
    <property type="match status" value="1"/>
</dbReference>
<comment type="subcellular location">
    <subcellularLocation>
        <location evidence="2">Endoplasmic reticulum</location>
    </subcellularLocation>
</comment>
<feature type="signal peptide" evidence="13">
    <location>
        <begin position="1"/>
        <end position="22"/>
    </location>
</feature>
<dbReference type="Gene3D" id="2.60.120.620">
    <property type="entry name" value="q2cbj1_9rhob like domain"/>
    <property type="match status" value="1"/>
</dbReference>
<dbReference type="SMART" id="SM00702">
    <property type="entry name" value="P4Hc"/>
    <property type="match status" value="1"/>
</dbReference>
<evidence type="ECO:0000256" key="8">
    <source>
        <dbReference type="ARBA" id="ARBA00022964"/>
    </source>
</evidence>
<keyword evidence="5 13" id="KW-0732">Signal</keyword>
<dbReference type="InterPro" id="IPR005123">
    <property type="entry name" value="Oxoglu/Fe-dep_dioxygenase_dom"/>
</dbReference>
<dbReference type="AlphaFoldDB" id="A0A915AZ15"/>
<comment type="cofactor">
    <cofactor evidence="1">
        <name>L-ascorbate</name>
        <dbReference type="ChEBI" id="CHEBI:38290"/>
    </cofactor>
</comment>
<dbReference type="InterPro" id="IPR029044">
    <property type="entry name" value="Nucleotide-diphossugar_trans"/>
</dbReference>
<dbReference type="InterPro" id="IPR050757">
    <property type="entry name" value="Collagen_mod_GT25"/>
</dbReference>
<reference evidence="16" key="1">
    <citation type="submission" date="2022-11" db="UniProtKB">
        <authorList>
            <consortium name="WormBaseParasite"/>
        </authorList>
    </citation>
    <scope>IDENTIFICATION</scope>
</reference>
<evidence type="ECO:0000256" key="12">
    <source>
        <dbReference type="ARBA" id="ARBA00047930"/>
    </source>
</evidence>
<keyword evidence="6" id="KW-0256">Endoplasmic reticulum</keyword>
<evidence type="ECO:0000256" key="5">
    <source>
        <dbReference type="ARBA" id="ARBA00022729"/>
    </source>
</evidence>
<keyword evidence="15" id="KW-1185">Reference proteome</keyword>
<dbReference type="SUPFAM" id="SSF53448">
    <property type="entry name" value="Nucleotide-diphospho-sugar transferases"/>
    <property type="match status" value="1"/>
</dbReference>
<feature type="domain" description="Fe2OG dioxygenase" evidence="14">
    <location>
        <begin position="648"/>
        <end position="739"/>
    </location>
</feature>
<evidence type="ECO:0000256" key="4">
    <source>
        <dbReference type="ARBA" id="ARBA00022723"/>
    </source>
</evidence>
<keyword evidence="4" id="KW-0479">Metal-binding</keyword>
<accession>A0A915AZ15</accession>
<dbReference type="GO" id="GO:0031418">
    <property type="term" value="F:L-ascorbic acid binding"/>
    <property type="evidence" value="ECO:0007669"/>
    <property type="project" value="UniProtKB-KW"/>
</dbReference>
<dbReference type="PANTHER" id="PTHR10730:SF45">
    <property type="entry name" value="PROCOLLAGEN-LYSINE,2-OXOGLUTARATE 5-DIOXYGENASE"/>
    <property type="match status" value="1"/>
</dbReference>
<dbReference type="Pfam" id="PF25342">
    <property type="entry name" value="GT_PLOD"/>
    <property type="match status" value="1"/>
</dbReference>
<evidence type="ECO:0000256" key="9">
    <source>
        <dbReference type="ARBA" id="ARBA00023002"/>
    </source>
</evidence>
<dbReference type="InterPro" id="IPR006620">
    <property type="entry name" value="Pro_4_hyd_alph"/>
</dbReference>
<keyword evidence="10" id="KW-0408">Iron</keyword>
<evidence type="ECO:0000313" key="16">
    <source>
        <dbReference type="WBParaSite" id="PgR020_g114_t02"/>
    </source>
</evidence>
<comment type="catalytic activity">
    <reaction evidence="12">
        <text>L-lysyl-[collagen] + 2-oxoglutarate + O2 = (5R)-5-hydroxy-L-lysyl-[collagen] + succinate + CO2</text>
        <dbReference type="Rhea" id="RHEA:16569"/>
        <dbReference type="Rhea" id="RHEA-COMP:12751"/>
        <dbReference type="Rhea" id="RHEA-COMP:12752"/>
        <dbReference type="ChEBI" id="CHEBI:15379"/>
        <dbReference type="ChEBI" id="CHEBI:16526"/>
        <dbReference type="ChEBI" id="CHEBI:16810"/>
        <dbReference type="ChEBI" id="CHEBI:29969"/>
        <dbReference type="ChEBI" id="CHEBI:30031"/>
        <dbReference type="ChEBI" id="CHEBI:133442"/>
        <dbReference type="EC" id="1.14.11.4"/>
    </reaction>
</comment>
<evidence type="ECO:0000256" key="1">
    <source>
        <dbReference type="ARBA" id="ARBA00001961"/>
    </source>
</evidence>
<evidence type="ECO:0000256" key="6">
    <source>
        <dbReference type="ARBA" id="ARBA00022824"/>
    </source>
</evidence>
<name>A0A915AZ15_PARUN</name>
<keyword evidence="8" id="KW-0223">Dioxygenase</keyword>
<dbReference type="WBParaSite" id="PgR020_g114_t02">
    <property type="protein sequence ID" value="PgR020_g114_t02"/>
    <property type="gene ID" value="PgR020_g114"/>
</dbReference>
<keyword evidence="9" id="KW-0560">Oxidoreductase</keyword>
<proteinExistence type="predicted"/>
<keyword evidence="7" id="KW-0847">Vitamin C</keyword>
<dbReference type="Proteomes" id="UP000887569">
    <property type="component" value="Unplaced"/>
</dbReference>
<evidence type="ECO:0000256" key="11">
    <source>
        <dbReference type="ARBA" id="ARBA00023180"/>
    </source>
</evidence>
<dbReference type="PROSITE" id="PS51471">
    <property type="entry name" value="FE2OG_OXY"/>
    <property type="match status" value="1"/>
</dbReference>
<dbReference type="GO" id="GO:0005506">
    <property type="term" value="F:iron ion binding"/>
    <property type="evidence" value="ECO:0007669"/>
    <property type="project" value="InterPro"/>
</dbReference>
<dbReference type="InterPro" id="IPR057589">
    <property type="entry name" value="GT_PLOD"/>
</dbReference>